<keyword evidence="4 10" id="KW-0812">Transmembrane</keyword>
<dbReference type="InterPro" id="IPR050681">
    <property type="entry name" value="CDF/SLC30A"/>
</dbReference>
<dbReference type="Pfam" id="PF16916">
    <property type="entry name" value="ZT_dimer"/>
    <property type="match status" value="1"/>
</dbReference>
<keyword evidence="5" id="KW-0862">Zinc</keyword>
<evidence type="ECO:0000256" key="10">
    <source>
        <dbReference type="SAM" id="Phobius"/>
    </source>
</evidence>
<evidence type="ECO:0000256" key="4">
    <source>
        <dbReference type="ARBA" id="ARBA00022692"/>
    </source>
</evidence>
<name>A0A914UGL3_9BILA</name>
<evidence type="ECO:0000256" key="5">
    <source>
        <dbReference type="ARBA" id="ARBA00022906"/>
    </source>
</evidence>
<dbReference type="InterPro" id="IPR058533">
    <property type="entry name" value="Cation_efflux_TM"/>
</dbReference>
<dbReference type="Gene3D" id="1.20.1510.10">
    <property type="entry name" value="Cation efflux protein transmembrane domain"/>
    <property type="match status" value="1"/>
</dbReference>
<dbReference type="PANTHER" id="PTHR11562">
    <property type="entry name" value="CATION EFFLUX PROTEIN/ ZINC TRANSPORTER"/>
    <property type="match status" value="1"/>
</dbReference>
<feature type="compositionally biased region" description="Polar residues" evidence="9">
    <location>
        <begin position="1"/>
        <end position="18"/>
    </location>
</feature>
<dbReference type="NCBIfam" id="TIGR01297">
    <property type="entry name" value="CDF"/>
    <property type="match status" value="1"/>
</dbReference>
<evidence type="ECO:0000256" key="7">
    <source>
        <dbReference type="ARBA" id="ARBA00023065"/>
    </source>
</evidence>
<protein>
    <submittedName>
        <fullName evidence="14">Zinc transporter 2</fullName>
    </submittedName>
</protein>
<evidence type="ECO:0000256" key="3">
    <source>
        <dbReference type="ARBA" id="ARBA00022448"/>
    </source>
</evidence>
<sequence>MNSNERTPLLHPTTSYGLPTSPDDEDTATFSGEKTSTLSGPTKTLLVEAHSNDFSENSDLYHCHDDRIMSAFDYKARRTLILASMLCLLFMLAEIVGGLWAGSLAIITDAAHLLTDFASFLISLFSLYMASRPASQRMSFGWHRAEVIGAFLSVLLIWVVTGILVYIAIQRIITKEYEIDAVIMLVTAGVGVAVNIIMGLLLHFGGGHGHSHGGGSSHSHASHAHSDDSNSQRQRNINVRAALIHVIGDLVQSIGVFIAALLIYFMPGWAIADPICTFIFSILVLITTVAIMRDALNVLMEGKPRGIDFGEVIKSLHNIEGVRKVHDLRIWSLTMDKVALSVHLAIAPETNAQAVLRTTTAMLRKRYGVHECTVQIESYSDSMIACGQCEPPL</sequence>
<evidence type="ECO:0000259" key="12">
    <source>
        <dbReference type="Pfam" id="PF16916"/>
    </source>
</evidence>
<evidence type="ECO:0000313" key="13">
    <source>
        <dbReference type="Proteomes" id="UP000887566"/>
    </source>
</evidence>
<keyword evidence="7" id="KW-0406">Ion transport</keyword>
<evidence type="ECO:0000256" key="9">
    <source>
        <dbReference type="SAM" id="MobiDB-lite"/>
    </source>
</evidence>
<feature type="transmembrane region" description="Helical" evidence="10">
    <location>
        <begin position="271"/>
        <end position="292"/>
    </location>
</feature>
<evidence type="ECO:0000256" key="8">
    <source>
        <dbReference type="ARBA" id="ARBA00023136"/>
    </source>
</evidence>
<dbReference type="GO" id="GO:0005385">
    <property type="term" value="F:zinc ion transmembrane transporter activity"/>
    <property type="evidence" value="ECO:0007669"/>
    <property type="project" value="TreeGrafter"/>
</dbReference>
<feature type="region of interest" description="Disordered" evidence="9">
    <location>
        <begin position="1"/>
        <end position="39"/>
    </location>
</feature>
<comment type="subcellular location">
    <subcellularLocation>
        <location evidence="1">Membrane</location>
        <topology evidence="1">Multi-pass membrane protein</topology>
    </subcellularLocation>
</comment>
<evidence type="ECO:0000313" key="14">
    <source>
        <dbReference type="WBParaSite" id="PSAMB.scaffold1006size37331.g10332.t1"/>
    </source>
</evidence>
<feature type="domain" description="Cation efflux protein transmembrane" evidence="11">
    <location>
        <begin position="80"/>
        <end position="300"/>
    </location>
</feature>
<dbReference type="Pfam" id="PF01545">
    <property type="entry name" value="Cation_efflux"/>
    <property type="match status" value="1"/>
</dbReference>
<evidence type="ECO:0000256" key="2">
    <source>
        <dbReference type="ARBA" id="ARBA00008873"/>
    </source>
</evidence>
<dbReference type="Proteomes" id="UP000887566">
    <property type="component" value="Unplaced"/>
</dbReference>
<dbReference type="GO" id="GO:0005886">
    <property type="term" value="C:plasma membrane"/>
    <property type="evidence" value="ECO:0007669"/>
    <property type="project" value="TreeGrafter"/>
</dbReference>
<dbReference type="PANTHER" id="PTHR11562:SF17">
    <property type="entry name" value="RE54080P-RELATED"/>
    <property type="match status" value="1"/>
</dbReference>
<evidence type="ECO:0000256" key="6">
    <source>
        <dbReference type="ARBA" id="ARBA00022989"/>
    </source>
</evidence>
<dbReference type="InterPro" id="IPR002524">
    <property type="entry name" value="Cation_efflux"/>
</dbReference>
<reference evidence="14" key="1">
    <citation type="submission" date="2022-11" db="UniProtKB">
        <authorList>
            <consortium name="WormBaseParasite"/>
        </authorList>
    </citation>
    <scope>IDENTIFICATION</scope>
</reference>
<dbReference type="SUPFAM" id="SSF161111">
    <property type="entry name" value="Cation efflux protein transmembrane domain-like"/>
    <property type="match status" value="1"/>
</dbReference>
<evidence type="ECO:0000256" key="1">
    <source>
        <dbReference type="ARBA" id="ARBA00004141"/>
    </source>
</evidence>
<keyword evidence="3" id="KW-0813">Transport</keyword>
<keyword evidence="6 10" id="KW-1133">Transmembrane helix</keyword>
<dbReference type="InterPro" id="IPR027470">
    <property type="entry name" value="Cation_efflux_CTD"/>
</dbReference>
<dbReference type="SUPFAM" id="SSF160240">
    <property type="entry name" value="Cation efflux protein cytoplasmic domain-like"/>
    <property type="match status" value="1"/>
</dbReference>
<keyword evidence="5" id="KW-0864">Zinc transport</keyword>
<feature type="compositionally biased region" description="Polar residues" evidence="9">
    <location>
        <begin position="28"/>
        <end position="39"/>
    </location>
</feature>
<comment type="similarity">
    <text evidence="2">Belongs to the cation diffusion facilitator (CDF) transporter (TC 2.A.4) family. SLC30A subfamily.</text>
</comment>
<feature type="transmembrane region" description="Helical" evidence="10">
    <location>
        <begin position="181"/>
        <end position="202"/>
    </location>
</feature>
<feature type="transmembrane region" description="Helical" evidence="10">
    <location>
        <begin position="242"/>
        <end position="265"/>
    </location>
</feature>
<feature type="transmembrane region" description="Helical" evidence="10">
    <location>
        <begin position="147"/>
        <end position="169"/>
    </location>
</feature>
<dbReference type="WBParaSite" id="PSAMB.scaffold1006size37331.g10332.t1">
    <property type="protein sequence ID" value="PSAMB.scaffold1006size37331.g10332.t1"/>
    <property type="gene ID" value="PSAMB.scaffold1006size37331.g10332"/>
</dbReference>
<dbReference type="GO" id="GO:0010043">
    <property type="term" value="P:response to zinc ion"/>
    <property type="evidence" value="ECO:0007669"/>
    <property type="project" value="TreeGrafter"/>
</dbReference>
<keyword evidence="8 10" id="KW-0472">Membrane</keyword>
<dbReference type="InterPro" id="IPR036837">
    <property type="entry name" value="Cation_efflux_CTD_sf"/>
</dbReference>
<feature type="transmembrane region" description="Helical" evidence="10">
    <location>
        <begin position="106"/>
        <end position="127"/>
    </location>
</feature>
<proteinExistence type="inferred from homology"/>
<feature type="domain" description="Cation efflux protein cytoplasmic" evidence="12">
    <location>
        <begin position="304"/>
        <end position="379"/>
    </location>
</feature>
<evidence type="ECO:0000259" key="11">
    <source>
        <dbReference type="Pfam" id="PF01545"/>
    </source>
</evidence>
<accession>A0A914UGL3</accession>
<keyword evidence="13" id="KW-1185">Reference proteome</keyword>
<dbReference type="FunFam" id="1.20.1510.10:FF:000027">
    <property type="entry name" value="Zinc transporter ttm-1"/>
    <property type="match status" value="1"/>
</dbReference>
<dbReference type="AlphaFoldDB" id="A0A914UGL3"/>
<feature type="transmembrane region" description="Helical" evidence="10">
    <location>
        <begin position="79"/>
        <end position="100"/>
    </location>
</feature>
<dbReference type="InterPro" id="IPR027469">
    <property type="entry name" value="Cation_efflux_TMD_sf"/>
</dbReference>
<organism evidence="13 14">
    <name type="scientific">Plectus sambesii</name>
    <dbReference type="NCBI Taxonomy" id="2011161"/>
    <lineage>
        <taxon>Eukaryota</taxon>
        <taxon>Metazoa</taxon>
        <taxon>Ecdysozoa</taxon>
        <taxon>Nematoda</taxon>
        <taxon>Chromadorea</taxon>
        <taxon>Plectida</taxon>
        <taxon>Plectina</taxon>
        <taxon>Plectoidea</taxon>
        <taxon>Plectidae</taxon>
        <taxon>Plectus</taxon>
    </lineage>
</organism>
<feature type="region of interest" description="Disordered" evidence="9">
    <location>
        <begin position="211"/>
        <end position="230"/>
    </location>
</feature>